<evidence type="ECO:0000313" key="1">
    <source>
        <dbReference type="EMBL" id="EFW92370.1"/>
    </source>
</evidence>
<accession>E7QSY1</accession>
<proteinExistence type="predicted"/>
<name>E7QSY1_HALPU</name>
<dbReference type="EMBL" id="AEMG01000008">
    <property type="protein sequence ID" value="EFW92370.1"/>
    <property type="molecule type" value="Genomic_DNA"/>
</dbReference>
<comment type="caution">
    <text evidence="1">The sequence shown here is derived from an EMBL/GenBank/DDBJ whole genome shotgun (WGS) entry which is preliminary data.</text>
</comment>
<sequence>MQNIHDTKHLVLFSVDSDELVALENQPIMVGRKFDECTTLEFSRFNEFSRCLGG</sequence>
<dbReference type="AlphaFoldDB" id="E7QSY1"/>
<protein>
    <submittedName>
        <fullName evidence="1">Uncharacterized protein</fullName>
    </submittedName>
</protein>
<organism evidence="1 2">
    <name type="scientific">Haladaptatus paucihalophilus DX253</name>
    <dbReference type="NCBI Taxonomy" id="797209"/>
    <lineage>
        <taxon>Archaea</taxon>
        <taxon>Methanobacteriati</taxon>
        <taxon>Methanobacteriota</taxon>
        <taxon>Stenosarchaea group</taxon>
        <taxon>Halobacteria</taxon>
        <taxon>Halobacteriales</taxon>
        <taxon>Haladaptataceae</taxon>
        <taxon>Haladaptatus</taxon>
    </lineage>
</organism>
<dbReference type="Proteomes" id="UP000003751">
    <property type="component" value="Unassembled WGS sequence"/>
</dbReference>
<gene>
    <name evidence="1" type="ORF">ZOD2009_09945</name>
</gene>
<evidence type="ECO:0000313" key="2">
    <source>
        <dbReference type="Proteomes" id="UP000003751"/>
    </source>
</evidence>
<reference evidence="1 2" key="1">
    <citation type="journal article" date="2014" name="ISME J.">
        <title>Trehalose/2-sulfotrehalose biosynthesis and glycine-betaine uptake are widely spread mechanisms for osmoadaptation in the Halobacteriales.</title>
        <authorList>
            <person name="Youssef N.H."/>
            <person name="Savage-Ashlock K.N."/>
            <person name="McCully A.L."/>
            <person name="Luedtke B."/>
            <person name="Shaw E.I."/>
            <person name="Hoff W.D."/>
            <person name="Elshahed M.S."/>
        </authorList>
    </citation>
    <scope>NUCLEOTIDE SEQUENCE [LARGE SCALE GENOMIC DNA]</scope>
    <source>
        <strain evidence="1 2">DX253</strain>
    </source>
</reference>